<evidence type="ECO:0000313" key="1">
    <source>
        <dbReference type="EMBL" id="OWK44344.1"/>
    </source>
</evidence>
<dbReference type="Proteomes" id="UP000214646">
    <property type="component" value="Unassembled WGS sequence"/>
</dbReference>
<organism evidence="1 2">
    <name type="scientific">Fimbriiglobus ruber</name>
    <dbReference type="NCBI Taxonomy" id="1908690"/>
    <lineage>
        <taxon>Bacteria</taxon>
        <taxon>Pseudomonadati</taxon>
        <taxon>Planctomycetota</taxon>
        <taxon>Planctomycetia</taxon>
        <taxon>Gemmatales</taxon>
        <taxon>Gemmataceae</taxon>
        <taxon>Fimbriiglobus</taxon>
    </lineage>
</organism>
<protein>
    <submittedName>
        <fullName evidence="1">Uncharacterized protein</fullName>
    </submittedName>
</protein>
<name>A0A225DXN9_9BACT</name>
<gene>
    <name evidence="1" type="ORF">FRUB_02276</name>
</gene>
<dbReference type="RefSeq" id="WP_088253630.1">
    <property type="nucleotide sequence ID" value="NZ_NIDE01000003.1"/>
</dbReference>
<dbReference type="EMBL" id="NIDE01000003">
    <property type="protein sequence ID" value="OWK44344.1"/>
    <property type="molecule type" value="Genomic_DNA"/>
</dbReference>
<reference evidence="2" key="1">
    <citation type="submission" date="2017-06" db="EMBL/GenBank/DDBJ databases">
        <title>Genome analysis of Fimbriiglobus ruber SP5, the first member of the order Planctomycetales with confirmed chitinolytic capability.</title>
        <authorList>
            <person name="Ravin N.V."/>
            <person name="Rakitin A.L."/>
            <person name="Ivanova A.A."/>
            <person name="Beletsky A.V."/>
            <person name="Kulichevskaya I.S."/>
            <person name="Mardanov A.V."/>
            <person name="Dedysh S.N."/>
        </authorList>
    </citation>
    <scope>NUCLEOTIDE SEQUENCE [LARGE SCALE GENOMIC DNA]</scope>
    <source>
        <strain evidence="2">SP5</strain>
    </source>
</reference>
<sequence length="275" mass="29651">MRRARGCISSKSESRSAGGWWDQFRAITGGPDGGMHLKTALIDRPAGDPYLNKGLWEAVGRPLPHELTTRLAQNGLRVGLFSGIIPSEFEQLIRSDHATINMMLYTAQSGKPRVIPVNGPLETCSYQVRTEIAGDPVRLDLAAAELGLSIAAVPLPGGRIRLTCQPQVQHGDKQAYLQPSTDNTSFVRQDHKPLETYPTLQWDVTVSPDDYLVIGATEDPVGTLGQALFFTSDGSRVRQRALVVRATGAPVASGGKPVPKPAGDTTVQYGITAQR</sequence>
<comment type="caution">
    <text evidence="1">The sequence shown here is derived from an EMBL/GenBank/DDBJ whole genome shotgun (WGS) entry which is preliminary data.</text>
</comment>
<evidence type="ECO:0000313" key="2">
    <source>
        <dbReference type="Proteomes" id="UP000214646"/>
    </source>
</evidence>
<dbReference type="AlphaFoldDB" id="A0A225DXN9"/>
<proteinExistence type="predicted"/>
<keyword evidence="2" id="KW-1185">Reference proteome</keyword>
<dbReference type="OrthoDB" id="282237at2"/>
<accession>A0A225DXN9</accession>